<dbReference type="PANTHER" id="PTHR24421:SF61">
    <property type="entry name" value="OXYGEN SENSOR HISTIDINE KINASE NREB"/>
    <property type="match status" value="1"/>
</dbReference>
<dbReference type="GO" id="GO:0016301">
    <property type="term" value="F:kinase activity"/>
    <property type="evidence" value="ECO:0007669"/>
    <property type="project" value="UniProtKB-KW"/>
</dbReference>
<dbReference type="EMBL" id="JTDK01000002">
    <property type="protein sequence ID" value="KHK99616.1"/>
    <property type="molecule type" value="Genomic_DNA"/>
</dbReference>
<keyword evidence="4" id="KW-0812">Transmembrane</keyword>
<evidence type="ECO:0000259" key="5">
    <source>
        <dbReference type="Pfam" id="PF02518"/>
    </source>
</evidence>
<dbReference type="PANTHER" id="PTHR24421">
    <property type="entry name" value="NITRATE/NITRITE SENSOR PROTEIN NARX-RELATED"/>
    <property type="match status" value="1"/>
</dbReference>
<dbReference type="Proteomes" id="UP000031030">
    <property type="component" value="Unassembled WGS sequence"/>
</dbReference>
<protein>
    <recommendedName>
        <fullName evidence="5">Histidine kinase/HSP90-like ATPase domain-containing protein</fullName>
    </recommendedName>
</protein>
<evidence type="ECO:0000256" key="1">
    <source>
        <dbReference type="ARBA" id="ARBA00022679"/>
    </source>
</evidence>
<name>A0A0B2AD98_9MICO</name>
<dbReference type="AlphaFoldDB" id="A0A0B2AD98"/>
<dbReference type="Gene3D" id="3.30.565.10">
    <property type="entry name" value="Histidine kinase-like ATPase, C-terminal domain"/>
    <property type="match status" value="1"/>
</dbReference>
<dbReference type="CDD" id="cd16936">
    <property type="entry name" value="HATPase_RsbW-like"/>
    <property type="match status" value="1"/>
</dbReference>
<keyword evidence="3" id="KW-0902">Two-component regulatory system</keyword>
<keyword evidence="4" id="KW-0472">Membrane</keyword>
<feature type="transmembrane region" description="Helical" evidence="4">
    <location>
        <begin position="74"/>
        <end position="93"/>
    </location>
</feature>
<dbReference type="GO" id="GO:0000160">
    <property type="term" value="P:phosphorelay signal transduction system"/>
    <property type="evidence" value="ECO:0007669"/>
    <property type="project" value="UniProtKB-KW"/>
</dbReference>
<feature type="transmembrane region" description="Helical" evidence="4">
    <location>
        <begin position="47"/>
        <end position="67"/>
    </location>
</feature>
<keyword evidence="2" id="KW-0418">Kinase</keyword>
<dbReference type="InterPro" id="IPR050482">
    <property type="entry name" value="Sensor_HK_TwoCompSys"/>
</dbReference>
<dbReference type="SUPFAM" id="SSF55874">
    <property type="entry name" value="ATPase domain of HSP90 chaperone/DNA topoisomerase II/histidine kinase"/>
    <property type="match status" value="1"/>
</dbReference>
<organism evidence="6 7">
    <name type="scientific">Microbacterium mangrovi</name>
    <dbReference type="NCBI Taxonomy" id="1348253"/>
    <lineage>
        <taxon>Bacteria</taxon>
        <taxon>Bacillati</taxon>
        <taxon>Actinomycetota</taxon>
        <taxon>Actinomycetes</taxon>
        <taxon>Micrococcales</taxon>
        <taxon>Microbacteriaceae</taxon>
        <taxon>Microbacterium</taxon>
    </lineage>
</organism>
<keyword evidence="4" id="KW-1133">Transmembrane helix</keyword>
<comment type="caution">
    <text evidence="6">The sequence shown here is derived from an EMBL/GenBank/DDBJ whole genome shotgun (WGS) entry which is preliminary data.</text>
</comment>
<reference evidence="6 7" key="1">
    <citation type="submission" date="2014-11" db="EMBL/GenBank/DDBJ databases">
        <title>Genome sequence of Microbacterium mangrovi MUSC 115(T).</title>
        <authorList>
            <person name="Lee L.-H."/>
        </authorList>
    </citation>
    <scope>NUCLEOTIDE SEQUENCE [LARGE SCALE GENOMIC DNA]</scope>
    <source>
        <strain evidence="6 7">MUSC 115</strain>
    </source>
</reference>
<accession>A0A0B2AD98</accession>
<feature type="transmembrane region" description="Helical" evidence="4">
    <location>
        <begin position="105"/>
        <end position="134"/>
    </location>
</feature>
<keyword evidence="1" id="KW-0808">Transferase</keyword>
<gene>
    <name evidence="6" type="ORF">LK09_02235</name>
</gene>
<evidence type="ECO:0000256" key="4">
    <source>
        <dbReference type="SAM" id="Phobius"/>
    </source>
</evidence>
<dbReference type="InterPro" id="IPR003594">
    <property type="entry name" value="HATPase_dom"/>
</dbReference>
<feature type="domain" description="Histidine kinase/HSP90-like ATPase" evidence="5">
    <location>
        <begin position="308"/>
        <end position="388"/>
    </location>
</feature>
<proteinExistence type="predicted"/>
<sequence length="395" mass="41081">MSAVDLGRFTSSRVERAIEVVVGFGCSLLGAQGLAAALGGAETADSWHPLLELIVFVPLGLMIVACFTGRAVKLFAALFSVVGIVGIALWPFIHGAGTMSGEEQPWIFFLLNVITAATLLAFPLVWQVVLAFFVPLEWLVVRLVGSSGQPLDVPMFLLEASFALVLGSIVVTLGWLFRRVAATVDRRRAEADASYAEAVAADAAEQERLAVGALMHDSVLSALIAAARGHSPRERLLAVSMASEALTRLADAEQDASMGPEGPVALVVIAQQLQRVAADLGVPITVPCPDAAAVPSAVARALAMAGVQAITNAVEHAGGAGLAASVTATRDPLRVQVTVSDRGSGFDTSHVPDDRLGISASIMARMAAVRGRAFVDSGRDGTTVTLTWTASEPVV</sequence>
<evidence type="ECO:0000313" key="7">
    <source>
        <dbReference type="Proteomes" id="UP000031030"/>
    </source>
</evidence>
<evidence type="ECO:0000313" key="6">
    <source>
        <dbReference type="EMBL" id="KHK99616.1"/>
    </source>
</evidence>
<feature type="transmembrane region" description="Helical" evidence="4">
    <location>
        <begin position="155"/>
        <end position="177"/>
    </location>
</feature>
<dbReference type="InterPro" id="IPR036890">
    <property type="entry name" value="HATPase_C_sf"/>
</dbReference>
<dbReference type="Pfam" id="PF02518">
    <property type="entry name" value="HATPase_c"/>
    <property type="match status" value="1"/>
</dbReference>
<feature type="transmembrane region" description="Helical" evidence="4">
    <location>
        <begin position="20"/>
        <end position="41"/>
    </location>
</feature>
<evidence type="ECO:0000256" key="3">
    <source>
        <dbReference type="ARBA" id="ARBA00023012"/>
    </source>
</evidence>
<evidence type="ECO:0000256" key="2">
    <source>
        <dbReference type="ARBA" id="ARBA00022777"/>
    </source>
</evidence>
<keyword evidence="7" id="KW-1185">Reference proteome</keyword>
<dbReference type="STRING" id="1348253.LK09_02235"/>